<dbReference type="AlphaFoldDB" id="I3Y8D4"/>
<keyword evidence="2" id="KW-1185">Reference proteome</keyword>
<dbReference type="RefSeq" id="WP_014777736.1">
    <property type="nucleotide sequence ID" value="NC_018012.1"/>
</dbReference>
<dbReference type="STRING" id="765911.Thivi_1229"/>
<organism evidence="1 2">
    <name type="scientific">Thiocystis violascens (strain ATCC 17096 / DSM 198 / 6111)</name>
    <name type="common">Chromatium violascens</name>
    <dbReference type="NCBI Taxonomy" id="765911"/>
    <lineage>
        <taxon>Bacteria</taxon>
        <taxon>Pseudomonadati</taxon>
        <taxon>Pseudomonadota</taxon>
        <taxon>Gammaproteobacteria</taxon>
        <taxon>Chromatiales</taxon>
        <taxon>Chromatiaceae</taxon>
        <taxon>Thiocystis</taxon>
    </lineage>
</organism>
<evidence type="ECO:0000313" key="1">
    <source>
        <dbReference type="EMBL" id="AFL73252.1"/>
    </source>
</evidence>
<dbReference type="KEGG" id="tvi:Thivi_1229"/>
<dbReference type="Proteomes" id="UP000006062">
    <property type="component" value="Chromosome"/>
</dbReference>
<proteinExistence type="predicted"/>
<dbReference type="OrthoDB" id="5772514at2"/>
<accession>I3Y8D4</accession>
<gene>
    <name evidence="1" type="ordered locus">Thivi_1229</name>
</gene>
<reference evidence="1 2" key="1">
    <citation type="submission" date="2012-06" db="EMBL/GenBank/DDBJ databases">
        <title>Complete sequence of Thiocystis violascens DSM 198.</title>
        <authorList>
            <consortium name="US DOE Joint Genome Institute"/>
            <person name="Lucas S."/>
            <person name="Han J."/>
            <person name="Lapidus A."/>
            <person name="Cheng J.-F."/>
            <person name="Goodwin L."/>
            <person name="Pitluck S."/>
            <person name="Peters L."/>
            <person name="Ovchinnikova G."/>
            <person name="Teshima H."/>
            <person name="Detter J.C."/>
            <person name="Han C."/>
            <person name="Tapia R."/>
            <person name="Land M."/>
            <person name="Hauser L."/>
            <person name="Kyrpides N."/>
            <person name="Ivanova N."/>
            <person name="Pagani I."/>
            <person name="Vogl K."/>
            <person name="Liu Z."/>
            <person name="Frigaard N.-U."/>
            <person name="Bryant D."/>
            <person name="Woyke T."/>
        </authorList>
    </citation>
    <scope>NUCLEOTIDE SEQUENCE [LARGE SCALE GENOMIC DNA]</scope>
    <source>
        <strain evidence="2">ATCC 17096 / DSM 198 / 6111</strain>
    </source>
</reference>
<dbReference type="HOGENOM" id="CLU_2572829_0_0_6"/>
<protein>
    <submittedName>
        <fullName evidence="1">Uncharacterized protein</fullName>
    </submittedName>
</protein>
<sequence>MQAIELVTQISAEHELHLRLPEHTATGSARVIVLFETDVSSSHRGNLDDFLDSLPLNRSGGIGRDEIMRGIDEERAGWDEH</sequence>
<evidence type="ECO:0000313" key="2">
    <source>
        <dbReference type="Proteomes" id="UP000006062"/>
    </source>
</evidence>
<name>I3Y8D4_THIV6</name>
<dbReference type="EMBL" id="CP003154">
    <property type="protein sequence ID" value="AFL73252.1"/>
    <property type="molecule type" value="Genomic_DNA"/>
</dbReference>